<evidence type="ECO:0000256" key="1">
    <source>
        <dbReference type="ARBA" id="ARBA00004194"/>
    </source>
</evidence>
<accession>A0A7S3DHV5</accession>
<feature type="compositionally biased region" description="Basic and acidic residues" evidence="9">
    <location>
        <begin position="158"/>
        <end position="172"/>
    </location>
</feature>
<proteinExistence type="inferred from homology"/>
<dbReference type="GO" id="GO:2000640">
    <property type="term" value="P:positive regulation of SREBP signaling pathway"/>
    <property type="evidence" value="ECO:0007669"/>
    <property type="project" value="InterPro"/>
</dbReference>
<evidence type="ECO:0000256" key="7">
    <source>
        <dbReference type="ARBA" id="ARBA00023461"/>
    </source>
</evidence>
<feature type="compositionally biased region" description="Basic and acidic residues" evidence="9">
    <location>
        <begin position="180"/>
        <end position="195"/>
    </location>
</feature>
<dbReference type="InterPro" id="IPR019352">
    <property type="entry name" value="SPRING1"/>
</dbReference>
<feature type="region of interest" description="Disordered" evidence="9">
    <location>
        <begin position="155"/>
        <end position="196"/>
    </location>
</feature>
<organism evidence="10">
    <name type="scientific">Palpitomonas bilix</name>
    <dbReference type="NCBI Taxonomy" id="652834"/>
    <lineage>
        <taxon>Eukaryota</taxon>
        <taxon>Eukaryota incertae sedis</taxon>
    </lineage>
</organism>
<reference evidence="10" key="1">
    <citation type="submission" date="2021-01" db="EMBL/GenBank/DDBJ databases">
        <authorList>
            <person name="Corre E."/>
            <person name="Pelletier E."/>
            <person name="Niang G."/>
            <person name="Scheremetjew M."/>
            <person name="Finn R."/>
            <person name="Kale V."/>
            <person name="Holt S."/>
            <person name="Cochrane G."/>
            <person name="Meng A."/>
            <person name="Brown T."/>
            <person name="Cohen L."/>
        </authorList>
    </citation>
    <scope>NUCLEOTIDE SEQUENCE</scope>
    <source>
        <strain evidence="10">NIES-2562</strain>
    </source>
</reference>
<keyword evidence="3" id="KW-1133">Transmembrane helix</keyword>
<evidence type="ECO:0000313" key="10">
    <source>
        <dbReference type="EMBL" id="CAE0256793.1"/>
    </source>
</evidence>
<comment type="subcellular location">
    <subcellularLocation>
        <location evidence="1">Golgi apparatus membrane</location>
        <topology evidence="1">Single-pass membrane protein</topology>
    </subcellularLocation>
</comment>
<evidence type="ECO:0000256" key="9">
    <source>
        <dbReference type="SAM" id="MobiDB-lite"/>
    </source>
</evidence>
<feature type="region of interest" description="Disordered" evidence="9">
    <location>
        <begin position="53"/>
        <end position="84"/>
    </location>
</feature>
<keyword evidence="2" id="KW-0812">Transmembrane</keyword>
<protein>
    <recommendedName>
        <fullName evidence="8">SREBP regulating gene protein</fullName>
    </recommendedName>
</protein>
<evidence type="ECO:0000256" key="2">
    <source>
        <dbReference type="ARBA" id="ARBA00022692"/>
    </source>
</evidence>
<dbReference type="EMBL" id="HBIB01029215">
    <property type="protein sequence ID" value="CAE0256793.1"/>
    <property type="molecule type" value="Transcribed_RNA"/>
</dbReference>
<dbReference type="PANTHER" id="PTHR13481:SF0">
    <property type="entry name" value="SREBP REGULATING GENE PROTEIN"/>
    <property type="match status" value="1"/>
</dbReference>
<feature type="compositionally biased region" description="Basic and acidic residues" evidence="9">
    <location>
        <begin position="53"/>
        <end position="66"/>
    </location>
</feature>
<name>A0A7S3DHV5_9EUKA</name>
<evidence type="ECO:0000256" key="8">
    <source>
        <dbReference type="ARBA" id="ARBA00023485"/>
    </source>
</evidence>
<sequence length="347" mass="38160">MAYSRVRPACSSRLRLTVVLSCSLLSSLAALIYLHHSSVAFNPLRTAMKVGERNGDGDAKKEKDGGHNLFVSTSSQSNSGMNVTTTESDDFRRLLLALPFLQKKGSKSDKPKECESVLAGPHSYVDSKGYRCVTDQFDRNTGCCRSASVVNAQVQSGEDEKGSIGSDSEKQRERKRRHGKERESGEEHDYGEEGTRSVTSNVEVAMQGGALVKNEGVVQYACDTCVSNTCCTEYDDCVSCCLSPSNERTIEEALLKQNLHRNVKAAKEISNFQYCAMACRHYSNSVVHENSYLTDFHHCYTPDMIPSPPLEEVKFVTLLGKVGADCESTCKAKGKKCERALLSMVNT</sequence>
<dbReference type="AlphaFoldDB" id="A0A7S3DHV5"/>
<evidence type="ECO:0000256" key="5">
    <source>
        <dbReference type="ARBA" id="ARBA00023136"/>
    </source>
</evidence>
<evidence type="ECO:0000256" key="3">
    <source>
        <dbReference type="ARBA" id="ARBA00022989"/>
    </source>
</evidence>
<evidence type="ECO:0000256" key="6">
    <source>
        <dbReference type="ARBA" id="ARBA00023180"/>
    </source>
</evidence>
<feature type="compositionally biased region" description="Polar residues" evidence="9">
    <location>
        <begin position="70"/>
        <end position="84"/>
    </location>
</feature>
<dbReference type="Pfam" id="PF10218">
    <property type="entry name" value="SPRING1"/>
    <property type="match status" value="1"/>
</dbReference>
<comment type="similarity">
    <text evidence="7">Belongs to the SPRING family.</text>
</comment>
<dbReference type="PANTHER" id="PTHR13481">
    <property type="entry name" value="SREBP REGULATING GENE PROTEIN"/>
    <property type="match status" value="1"/>
</dbReference>
<gene>
    <name evidence="10" type="ORF">PBIL07802_LOCUS19049</name>
</gene>
<evidence type="ECO:0000256" key="4">
    <source>
        <dbReference type="ARBA" id="ARBA00023034"/>
    </source>
</evidence>
<dbReference type="GO" id="GO:0000139">
    <property type="term" value="C:Golgi membrane"/>
    <property type="evidence" value="ECO:0007669"/>
    <property type="project" value="UniProtKB-SubCell"/>
</dbReference>
<keyword evidence="6" id="KW-0325">Glycoprotein</keyword>
<keyword evidence="5" id="KW-0472">Membrane</keyword>
<keyword evidence="4" id="KW-0333">Golgi apparatus</keyword>